<proteinExistence type="predicted"/>
<sequence length="392" mass="42917">MSASVSAGPRRRLVFICESGTDVRLVTGLKQRFELTLLLRPAFGPRTINWKDEGPEPVRIVEGPAGRVAFAAFAGAWLVRHRAEVEAVLAQNAGVASLAANACRGLTRVPTFMLICSPNIAYFHCRYERGELGLPAYLAGRTLLEAARAGNALLGHRYLVLSDYLGGQVSYGIREKVRVVPLYGVDTSRFQPVSPEEKRRLRVKLGLPEEGFLIFFSSRVAPEKDTESLLDACALLRASGRSFWMLNLSGGHQRLKQLAVERGLGDRTLTRDAVDPVHALPAYYQASDVCAQVSLEEGLGFSPLEALACEVPVVATAVGGLRETIRDGETGLSVPVRAPRALADALARVMDEPERFLALARQGRRMVRERFEASRCFDGFAALVEEELASRR</sequence>
<dbReference type="GO" id="GO:0016757">
    <property type="term" value="F:glycosyltransferase activity"/>
    <property type="evidence" value="ECO:0007669"/>
    <property type="project" value="UniProtKB-KW"/>
</dbReference>
<evidence type="ECO:0000313" key="6">
    <source>
        <dbReference type="Proteomes" id="UP000035579"/>
    </source>
</evidence>
<organism evidence="4 6">
    <name type="scientific">Archangium gephyra</name>
    <dbReference type="NCBI Taxonomy" id="48"/>
    <lineage>
        <taxon>Bacteria</taxon>
        <taxon>Pseudomonadati</taxon>
        <taxon>Myxococcota</taxon>
        <taxon>Myxococcia</taxon>
        <taxon>Myxococcales</taxon>
        <taxon>Cystobacterineae</taxon>
        <taxon>Archangiaceae</taxon>
        <taxon>Archangium</taxon>
    </lineage>
</organism>
<gene>
    <name evidence="4" type="ORF">AA314_02120</name>
    <name evidence="5" type="ORF">ATI61_104102</name>
</gene>
<keyword evidence="2" id="KW-0808">Transferase</keyword>
<evidence type="ECO:0000259" key="3">
    <source>
        <dbReference type="Pfam" id="PF00534"/>
    </source>
</evidence>
<accession>A0AAC8Q3W3</accession>
<dbReference type="Proteomes" id="UP000035579">
    <property type="component" value="Chromosome"/>
</dbReference>
<dbReference type="Gene3D" id="3.40.50.2000">
    <property type="entry name" value="Glycogen Phosphorylase B"/>
    <property type="match status" value="2"/>
</dbReference>
<reference evidence="5 7" key="2">
    <citation type="submission" date="2018-08" db="EMBL/GenBank/DDBJ databases">
        <title>Genomic Encyclopedia of Archaeal and Bacterial Type Strains, Phase II (KMG-II): from individual species to whole genera.</title>
        <authorList>
            <person name="Goeker M."/>
        </authorList>
    </citation>
    <scope>NUCLEOTIDE SEQUENCE [LARGE SCALE GENOMIC DNA]</scope>
    <source>
        <strain evidence="5 7">DSM 2261</strain>
    </source>
</reference>
<reference evidence="4 6" key="1">
    <citation type="submission" date="2015-05" db="EMBL/GenBank/DDBJ databases">
        <title>Genome assembly of Archangium gephyra DSM 2261.</title>
        <authorList>
            <person name="Sharma G."/>
            <person name="Subramanian S."/>
        </authorList>
    </citation>
    <scope>NUCLEOTIDE SEQUENCE [LARGE SCALE GENOMIC DNA]</scope>
    <source>
        <strain evidence="4 6">DSM 2261</strain>
    </source>
</reference>
<dbReference type="PANTHER" id="PTHR12526">
    <property type="entry name" value="GLYCOSYLTRANSFERASE"/>
    <property type="match status" value="1"/>
</dbReference>
<dbReference type="Pfam" id="PF00534">
    <property type="entry name" value="Glycos_transf_1"/>
    <property type="match status" value="1"/>
</dbReference>
<dbReference type="Proteomes" id="UP000256345">
    <property type="component" value="Unassembled WGS sequence"/>
</dbReference>
<dbReference type="CDD" id="cd03801">
    <property type="entry name" value="GT4_PimA-like"/>
    <property type="match status" value="1"/>
</dbReference>
<dbReference type="SUPFAM" id="SSF53756">
    <property type="entry name" value="UDP-Glycosyltransferase/glycogen phosphorylase"/>
    <property type="match status" value="1"/>
</dbReference>
<evidence type="ECO:0000256" key="1">
    <source>
        <dbReference type="ARBA" id="ARBA00022676"/>
    </source>
</evidence>
<evidence type="ECO:0000256" key="2">
    <source>
        <dbReference type="ARBA" id="ARBA00022679"/>
    </source>
</evidence>
<dbReference type="EMBL" id="QUMU01000004">
    <property type="protein sequence ID" value="REG32812.1"/>
    <property type="molecule type" value="Genomic_DNA"/>
</dbReference>
<name>A0AAC8Q3W3_9BACT</name>
<keyword evidence="7" id="KW-1185">Reference proteome</keyword>
<protein>
    <submittedName>
        <fullName evidence="4 5">Glycosyltransferase</fullName>
    </submittedName>
</protein>
<evidence type="ECO:0000313" key="5">
    <source>
        <dbReference type="EMBL" id="REG32812.1"/>
    </source>
</evidence>
<dbReference type="RefSeq" id="WP_053066266.1">
    <property type="nucleotide sequence ID" value="NZ_CP011509.1"/>
</dbReference>
<dbReference type="PANTHER" id="PTHR12526:SF510">
    <property type="entry name" value="D-INOSITOL 3-PHOSPHATE GLYCOSYLTRANSFERASE"/>
    <property type="match status" value="1"/>
</dbReference>
<evidence type="ECO:0000313" key="4">
    <source>
        <dbReference type="EMBL" id="AKJ00494.1"/>
    </source>
</evidence>
<dbReference type="EMBL" id="CP011509">
    <property type="protein sequence ID" value="AKJ00494.1"/>
    <property type="molecule type" value="Genomic_DNA"/>
</dbReference>
<dbReference type="InterPro" id="IPR001296">
    <property type="entry name" value="Glyco_trans_1"/>
</dbReference>
<dbReference type="KEGG" id="age:AA314_02120"/>
<feature type="domain" description="Glycosyl transferase family 1" evidence="3">
    <location>
        <begin position="198"/>
        <end position="365"/>
    </location>
</feature>
<dbReference type="AlphaFoldDB" id="A0AAC8Q3W3"/>
<evidence type="ECO:0000313" key="7">
    <source>
        <dbReference type="Proteomes" id="UP000256345"/>
    </source>
</evidence>
<keyword evidence="1" id="KW-0328">Glycosyltransferase</keyword>